<keyword evidence="2" id="KW-1185">Reference proteome</keyword>
<sequence>LFVFHCWLIWQFEHLSEMDAAEKLANVHCCVLPVPSWWV</sequence>
<proteinExistence type="predicted"/>
<dbReference type="Proteomes" id="UP000055024">
    <property type="component" value="Unassembled WGS sequence"/>
</dbReference>
<name>A0A0V1GC38_9BILA</name>
<feature type="non-terminal residue" evidence="1">
    <location>
        <position position="1"/>
    </location>
</feature>
<dbReference type="AlphaFoldDB" id="A0A0V1GC38"/>
<comment type="caution">
    <text evidence="1">The sequence shown here is derived from an EMBL/GenBank/DDBJ whole genome shotgun (WGS) entry which is preliminary data.</text>
</comment>
<accession>A0A0V1GC38</accession>
<dbReference type="EMBL" id="JYDP01003425">
    <property type="protein sequence ID" value="KRY95800.1"/>
    <property type="molecule type" value="Genomic_DNA"/>
</dbReference>
<evidence type="ECO:0000313" key="2">
    <source>
        <dbReference type="Proteomes" id="UP000055024"/>
    </source>
</evidence>
<organism evidence="1 2">
    <name type="scientific">Trichinella zimbabwensis</name>
    <dbReference type="NCBI Taxonomy" id="268475"/>
    <lineage>
        <taxon>Eukaryota</taxon>
        <taxon>Metazoa</taxon>
        <taxon>Ecdysozoa</taxon>
        <taxon>Nematoda</taxon>
        <taxon>Enoplea</taxon>
        <taxon>Dorylaimia</taxon>
        <taxon>Trichinellida</taxon>
        <taxon>Trichinellidae</taxon>
        <taxon>Trichinella</taxon>
    </lineage>
</organism>
<evidence type="ECO:0000313" key="1">
    <source>
        <dbReference type="EMBL" id="KRY95800.1"/>
    </source>
</evidence>
<gene>
    <name evidence="1" type="ORF">T11_1626</name>
</gene>
<reference evidence="1 2" key="1">
    <citation type="submission" date="2015-01" db="EMBL/GenBank/DDBJ databases">
        <title>Evolution of Trichinella species and genotypes.</title>
        <authorList>
            <person name="Korhonen P.K."/>
            <person name="Edoardo P."/>
            <person name="Giuseppe L.R."/>
            <person name="Gasser R.B."/>
        </authorList>
    </citation>
    <scope>NUCLEOTIDE SEQUENCE [LARGE SCALE GENOMIC DNA]</scope>
    <source>
        <strain evidence="1">ISS1029</strain>
    </source>
</reference>
<protein>
    <submittedName>
        <fullName evidence="1">Uncharacterized protein</fullName>
    </submittedName>
</protein>